<dbReference type="InterPro" id="IPR057580">
    <property type="entry name" value="Deam_C"/>
</dbReference>
<dbReference type="Proteomes" id="UP001046350">
    <property type="component" value="Chromosome"/>
</dbReference>
<evidence type="ECO:0000313" key="2">
    <source>
        <dbReference type="EMBL" id="QXH53682.1"/>
    </source>
</evidence>
<protein>
    <recommendedName>
        <fullName evidence="1">Putative cytidine deaminase C-terminal domain-containing protein</fullName>
    </recommendedName>
</protein>
<name>A0ABX8NE45_9PSED</name>
<feature type="domain" description="Putative cytidine deaminase C-terminal" evidence="1">
    <location>
        <begin position="25"/>
        <end position="117"/>
    </location>
</feature>
<gene>
    <name evidence="2" type="ORF">KSS94_11420</name>
</gene>
<dbReference type="EMBL" id="CP077076">
    <property type="protein sequence ID" value="QXH53682.1"/>
    <property type="molecule type" value="Genomic_DNA"/>
</dbReference>
<dbReference type="Pfam" id="PF24241">
    <property type="entry name" value="Deam_C"/>
    <property type="match status" value="1"/>
</dbReference>
<proteinExistence type="predicted"/>
<accession>A0ABX8NE45</accession>
<reference evidence="2" key="1">
    <citation type="journal article" date="2021" name="Microorganisms">
        <title>The Ever-Expanding Pseudomonas Genus: Description of 43 New Species and Partition of the Pseudomonas putida Group.</title>
        <authorList>
            <person name="Girard L."/>
            <person name="Lood C."/>
            <person name="Hofte M."/>
            <person name="Vandamme P."/>
            <person name="Rokni-Zadeh H."/>
            <person name="van Noort V."/>
            <person name="Lavigne R."/>
            <person name="De Mot R."/>
        </authorList>
    </citation>
    <scope>NUCLEOTIDE SEQUENCE</scope>
    <source>
        <strain evidence="2">COW40</strain>
    </source>
</reference>
<sequence>MIFILPKIRGCKRHFSSCHCRGGNRGAAFTDVNQTAHPIAQANPDELTLIADRVATKIEATGKPLPNGNMADAHAEIRVIQQAYNAGKIRGADMAMGVAGKYVCGFCKDDIAVAAERPD</sequence>
<evidence type="ECO:0000313" key="3">
    <source>
        <dbReference type="Proteomes" id="UP001046350"/>
    </source>
</evidence>
<organism evidence="2 3">
    <name type="scientific">Pseudomonas fakonensis</name>
    <dbReference type="NCBI Taxonomy" id="2842355"/>
    <lineage>
        <taxon>Bacteria</taxon>
        <taxon>Pseudomonadati</taxon>
        <taxon>Pseudomonadota</taxon>
        <taxon>Gammaproteobacteria</taxon>
        <taxon>Pseudomonadales</taxon>
        <taxon>Pseudomonadaceae</taxon>
        <taxon>Pseudomonas</taxon>
    </lineage>
</organism>
<keyword evidence="3" id="KW-1185">Reference proteome</keyword>
<evidence type="ECO:0000259" key="1">
    <source>
        <dbReference type="Pfam" id="PF24241"/>
    </source>
</evidence>